<dbReference type="PROSITE" id="PS50112">
    <property type="entry name" value="PAS"/>
    <property type="match status" value="1"/>
</dbReference>
<reference evidence="5 6" key="1">
    <citation type="submission" date="2016-01" db="EMBL/GenBank/DDBJ databases">
        <authorList>
            <person name="Brown R."/>
        </authorList>
    </citation>
    <scope>NUCLEOTIDE SEQUENCE [LARGE SCALE GENOMIC DNA]</scope>
    <source>
        <strain evidence="5">Sporomusa sphaeroides DSM 2875</strain>
    </source>
</reference>
<dbReference type="RefSeq" id="WP_075757602.1">
    <property type="nucleotide sequence ID" value="NZ_CP146991.1"/>
</dbReference>
<protein>
    <submittedName>
        <fullName evidence="5">Purine catabolism regulatory protein</fullName>
    </submittedName>
</protein>
<dbReference type="InterPro" id="IPR000014">
    <property type="entry name" value="PAS"/>
</dbReference>
<feature type="domain" description="PAC" evidence="4">
    <location>
        <begin position="362"/>
        <end position="414"/>
    </location>
</feature>
<feature type="domain" description="PAS" evidence="3">
    <location>
        <begin position="28"/>
        <end position="94"/>
    </location>
</feature>
<gene>
    <name evidence="5" type="primary">pucR_6</name>
    <name evidence="5" type="ORF">SSPH_03618</name>
</gene>
<dbReference type="PANTHER" id="PTHR33744">
    <property type="entry name" value="CARBOHYDRATE DIACID REGULATOR"/>
    <property type="match status" value="1"/>
</dbReference>
<dbReference type="CDD" id="cd00130">
    <property type="entry name" value="PAS"/>
    <property type="match status" value="2"/>
</dbReference>
<keyword evidence="6" id="KW-1185">Reference proteome</keyword>
<evidence type="ECO:0000313" key="5">
    <source>
        <dbReference type="EMBL" id="CVK20946.1"/>
    </source>
</evidence>
<dbReference type="Pfam" id="PF17853">
    <property type="entry name" value="GGDEF_2"/>
    <property type="match status" value="1"/>
</dbReference>
<dbReference type="InterPro" id="IPR000700">
    <property type="entry name" value="PAS-assoc_C"/>
</dbReference>
<dbReference type="PANTHER" id="PTHR33744:SF1">
    <property type="entry name" value="DNA-BINDING TRANSCRIPTIONAL ACTIVATOR ADER"/>
    <property type="match status" value="1"/>
</dbReference>
<comment type="caution">
    <text evidence="5">The sequence shown here is derived from an EMBL/GenBank/DDBJ whole genome shotgun (WGS) entry which is preliminary data.</text>
</comment>
<dbReference type="InterPro" id="IPR013656">
    <property type="entry name" value="PAS_4"/>
</dbReference>
<dbReference type="NCBIfam" id="TIGR00229">
    <property type="entry name" value="sensory_box"/>
    <property type="match status" value="2"/>
</dbReference>
<dbReference type="Gene3D" id="3.30.450.20">
    <property type="entry name" value="PAS domain"/>
    <property type="match status" value="3"/>
</dbReference>
<dbReference type="SUPFAM" id="SSF55785">
    <property type="entry name" value="PYP-like sensor domain (PAS domain)"/>
    <property type="match status" value="4"/>
</dbReference>
<evidence type="ECO:0000256" key="1">
    <source>
        <dbReference type="ARBA" id="ARBA00006754"/>
    </source>
</evidence>
<dbReference type="Pfam" id="PF13556">
    <property type="entry name" value="HTH_30"/>
    <property type="match status" value="1"/>
</dbReference>
<dbReference type="SMART" id="SM00091">
    <property type="entry name" value="PAS"/>
    <property type="match status" value="2"/>
</dbReference>
<dbReference type="InterPro" id="IPR042070">
    <property type="entry name" value="PucR_C-HTH_sf"/>
</dbReference>
<proteinExistence type="inferred from homology"/>
<comment type="similarity">
    <text evidence="1">Belongs to the CdaR family.</text>
</comment>
<dbReference type="Pfam" id="PF13426">
    <property type="entry name" value="PAS_9"/>
    <property type="match status" value="1"/>
</dbReference>
<organism evidence="5 6">
    <name type="scientific">Sporomusa sphaeroides DSM 2875</name>
    <dbReference type="NCBI Taxonomy" id="1337886"/>
    <lineage>
        <taxon>Bacteria</taxon>
        <taxon>Bacillati</taxon>
        <taxon>Bacillota</taxon>
        <taxon>Negativicutes</taxon>
        <taxon>Selenomonadales</taxon>
        <taxon>Sporomusaceae</taxon>
        <taxon>Sporomusa</taxon>
    </lineage>
</organism>
<name>A0ABM9WA73_9FIRM</name>
<dbReference type="InterPro" id="IPR001610">
    <property type="entry name" value="PAC"/>
</dbReference>
<dbReference type="InterPro" id="IPR025736">
    <property type="entry name" value="PucR_C-HTH_dom"/>
</dbReference>
<dbReference type="SMART" id="SM00086">
    <property type="entry name" value="PAC"/>
    <property type="match status" value="3"/>
</dbReference>
<evidence type="ECO:0000256" key="2">
    <source>
        <dbReference type="SAM" id="MobiDB-lite"/>
    </source>
</evidence>
<accession>A0ABM9WA73</accession>
<dbReference type="Proteomes" id="UP000245702">
    <property type="component" value="Unassembled WGS sequence"/>
</dbReference>
<evidence type="ECO:0000313" key="6">
    <source>
        <dbReference type="Proteomes" id="UP000245702"/>
    </source>
</evidence>
<dbReference type="InterPro" id="IPR051448">
    <property type="entry name" value="CdaR-like_regulators"/>
</dbReference>
<sequence length="813" mass="93358">MTNSEKNAGLPENEGSRKMEQKDELRRQEMYLQIITEFLDQVVWRIDLETLSLLDTSPSIKQLRGYEKDEIMGHTLKDMLTPSSYRRILERIHEWRTQIADAGSDGIKIFEVVEQPCRDGSTVWVEVACSLFRRTDGGAELVGISRSLGQQKGLADVCRQLADNERFLQVIWDAAPCMLTCMDSNGLFLLVNQRFADNCRIDRGSAPGRHFLEMLPDDPKIREQHEQIFAKCLTGQTVEFLNQYRPNGENSDYWVYGKYKPVMSADGLVKKVIAAIMDVTEQQEMKRQLTEAEKIGKTGSWYLHLPTGRFSCSDGLLALYASNRDEFAIQGRQIFWSRLQPEDQERIRQWEDLEWLAVQESLSIEVWLALPDGNTRLVWVKGNVRTDAAGQPAEIYGTVTDVTERRALEEARKKALLRLREFSRTMPGAGMIIDIEGIVAEVFDDNGLLAADAKTSWPGRKLNSLLPAESAENLLKAICYSINQGRLQFGEYTLELSHGRRTFDVRIAPLSCLKEEHPMAACYLTDTTEQRRTKALLESTYEKRRQRELLNDLAEGKLLPTQEVLDQAWQVNLNLTQDFSCYLLALESCPGKKDDQEQEQRAEQQPAVDLLLLRLYEEQDVIAWESRDGIALLVPVGSEKRIDKDYEIAQAVRWRELVHRHVPGSRCRIGIAEFHAGTFWQFAKVYEQAQLAVELGRKRATELMIQHYLDIGVFQFFPAVVHSRYAKDFMQRTLGRLVEYDRIQGTELMNTLEVILHTDNLTTVAKRLYVHRQTVLFRKQRIETVLGVSLDNFETRLALGMALKFRQVYSEKA</sequence>
<dbReference type="InterPro" id="IPR041522">
    <property type="entry name" value="CdaR_GGDEF"/>
</dbReference>
<dbReference type="Gene3D" id="2.10.70.100">
    <property type="match status" value="1"/>
</dbReference>
<dbReference type="PROSITE" id="PS50113">
    <property type="entry name" value="PAC"/>
    <property type="match status" value="2"/>
</dbReference>
<feature type="domain" description="PAC" evidence="4">
    <location>
        <begin position="236"/>
        <end position="291"/>
    </location>
</feature>
<dbReference type="InterPro" id="IPR035965">
    <property type="entry name" value="PAS-like_dom_sf"/>
</dbReference>
<dbReference type="EMBL" id="FCOW01000025">
    <property type="protein sequence ID" value="CVK20946.1"/>
    <property type="molecule type" value="Genomic_DNA"/>
</dbReference>
<evidence type="ECO:0000259" key="3">
    <source>
        <dbReference type="PROSITE" id="PS50112"/>
    </source>
</evidence>
<evidence type="ECO:0000259" key="4">
    <source>
        <dbReference type="PROSITE" id="PS50113"/>
    </source>
</evidence>
<dbReference type="Gene3D" id="1.10.10.2840">
    <property type="entry name" value="PucR C-terminal helix-turn-helix domain"/>
    <property type="match status" value="1"/>
</dbReference>
<dbReference type="Pfam" id="PF08448">
    <property type="entry name" value="PAS_4"/>
    <property type="match status" value="1"/>
</dbReference>
<feature type="region of interest" description="Disordered" evidence="2">
    <location>
        <begin position="1"/>
        <end position="22"/>
    </location>
</feature>